<dbReference type="WBParaSite" id="PgE006_g007_t02">
    <property type="protein sequence ID" value="PgE006_g007_t02"/>
    <property type="gene ID" value="PgE006_g007"/>
</dbReference>
<evidence type="ECO:0000313" key="2">
    <source>
        <dbReference type="WBParaSite" id="PgE006_g007_t02"/>
    </source>
</evidence>
<dbReference type="AlphaFoldDB" id="A0A914ZWR3"/>
<evidence type="ECO:0000313" key="1">
    <source>
        <dbReference type="Proteomes" id="UP000887569"/>
    </source>
</evidence>
<dbReference type="Proteomes" id="UP000887569">
    <property type="component" value="Unplaced"/>
</dbReference>
<organism evidence="1 2">
    <name type="scientific">Parascaris univalens</name>
    <name type="common">Nematode worm</name>
    <dbReference type="NCBI Taxonomy" id="6257"/>
    <lineage>
        <taxon>Eukaryota</taxon>
        <taxon>Metazoa</taxon>
        <taxon>Ecdysozoa</taxon>
        <taxon>Nematoda</taxon>
        <taxon>Chromadorea</taxon>
        <taxon>Rhabditida</taxon>
        <taxon>Spirurina</taxon>
        <taxon>Ascaridomorpha</taxon>
        <taxon>Ascaridoidea</taxon>
        <taxon>Ascarididae</taxon>
        <taxon>Parascaris</taxon>
    </lineage>
</organism>
<keyword evidence="1" id="KW-1185">Reference proteome</keyword>
<proteinExistence type="predicted"/>
<protein>
    <submittedName>
        <fullName evidence="2">Uncharacterized protein</fullName>
    </submittedName>
</protein>
<accession>A0A914ZWR3</accession>
<sequence length="96" mass="10992">MVQWRFPQVACYSLFVTSRFHRSSQPTTGKYLDPSTQINPLKFRLGEKETRFRSKTNSLILRQNGVVKGVNETSTFAFSTTVKTDNDAVQPKSEYP</sequence>
<name>A0A914ZWR3_PARUN</name>
<reference evidence="2" key="1">
    <citation type="submission" date="2022-11" db="UniProtKB">
        <authorList>
            <consortium name="WormBaseParasite"/>
        </authorList>
    </citation>
    <scope>IDENTIFICATION</scope>
</reference>